<keyword evidence="2" id="KW-0645">Protease</keyword>
<keyword evidence="3" id="KW-1185">Reference proteome</keyword>
<evidence type="ECO:0000259" key="1">
    <source>
        <dbReference type="SMART" id="SM00631"/>
    </source>
</evidence>
<dbReference type="GO" id="GO:0006508">
    <property type="term" value="P:proteolysis"/>
    <property type="evidence" value="ECO:0007669"/>
    <property type="project" value="InterPro"/>
</dbReference>
<reference evidence="2 3" key="1">
    <citation type="submission" date="2016-10" db="EMBL/GenBank/DDBJ databases">
        <authorList>
            <person name="de Groot N.N."/>
        </authorList>
    </citation>
    <scope>NUCLEOTIDE SEQUENCE [LARGE SCALE GENOMIC DNA]</scope>
    <source>
        <strain evidence="2 3">CGMCC 4.3510</strain>
    </source>
</reference>
<dbReference type="GO" id="GO:0004181">
    <property type="term" value="F:metallocarboxypeptidase activity"/>
    <property type="evidence" value="ECO:0007669"/>
    <property type="project" value="InterPro"/>
</dbReference>
<keyword evidence="2" id="KW-0378">Hydrolase</keyword>
<sequence>MAREHYPTTAEVIEGARLLALRYPEVCRLRTVGRSRAGRPLLLLTVGHGSRNALVVAGPHANEAAVGGATVLHLANRIAADRERGDDDGTSWHFLLCIDPDGAALNEPWLSGPYTLRGHYEHFFRPCFAEQPEWLPAAGTPDPALPETRALLGVLDALRPVLQCSLHGIDVGGSFVQLTSDVPGVPERIGKSAAELDIPLESGSSDAFQWPSPGPGVYVMPPDGDPTTVGDGAHSTWAHARRYDGVTAIVEVPMWACDRIADISPHPAPDHALRAAGAALRRDLPRVARVLDNLDPQLVGADCPMLRTVKELVGIGPRLSADWDPAVRPPDAAPLPPMTTARVTSIEVYAQRIPLRAAAMLRRIADVPCVTALVDEWCAAYESAYRPRWVPVADQVEQQARSVIAVYEELRT</sequence>
<evidence type="ECO:0000313" key="3">
    <source>
        <dbReference type="Proteomes" id="UP000199323"/>
    </source>
</evidence>
<evidence type="ECO:0000313" key="2">
    <source>
        <dbReference type="EMBL" id="SFE01674.1"/>
    </source>
</evidence>
<name>A0A1I1X2J9_9ACTN</name>
<accession>A0A1I1X2J9</accession>
<dbReference type="GO" id="GO:0008270">
    <property type="term" value="F:zinc ion binding"/>
    <property type="evidence" value="ECO:0007669"/>
    <property type="project" value="InterPro"/>
</dbReference>
<dbReference type="SMART" id="SM00631">
    <property type="entry name" value="Zn_pept"/>
    <property type="match status" value="1"/>
</dbReference>
<dbReference type="InterPro" id="IPR000834">
    <property type="entry name" value="Peptidase_M14"/>
</dbReference>
<dbReference type="RefSeq" id="WP_245795623.1">
    <property type="nucleotide sequence ID" value="NZ_FONG01000001.1"/>
</dbReference>
<protein>
    <submittedName>
        <fullName evidence="2">Zinc carboxypeptidase</fullName>
    </submittedName>
</protein>
<keyword evidence="2" id="KW-0121">Carboxypeptidase</keyword>
<dbReference type="EMBL" id="FONG01000001">
    <property type="protein sequence ID" value="SFE01674.1"/>
    <property type="molecule type" value="Genomic_DNA"/>
</dbReference>
<dbReference type="SUPFAM" id="SSF53187">
    <property type="entry name" value="Zn-dependent exopeptidases"/>
    <property type="match status" value="1"/>
</dbReference>
<dbReference type="STRING" id="380248.SAMN05216251_101176"/>
<dbReference type="Pfam" id="PF00246">
    <property type="entry name" value="Peptidase_M14"/>
    <property type="match status" value="1"/>
</dbReference>
<dbReference type="Proteomes" id="UP000199323">
    <property type="component" value="Unassembled WGS sequence"/>
</dbReference>
<proteinExistence type="predicted"/>
<organism evidence="2 3">
    <name type="scientific">Actinacidiphila alni</name>
    <dbReference type="NCBI Taxonomy" id="380248"/>
    <lineage>
        <taxon>Bacteria</taxon>
        <taxon>Bacillati</taxon>
        <taxon>Actinomycetota</taxon>
        <taxon>Actinomycetes</taxon>
        <taxon>Kitasatosporales</taxon>
        <taxon>Streptomycetaceae</taxon>
        <taxon>Actinacidiphila</taxon>
    </lineage>
</organism>
<feature type="domain" description="Peptidase M14" evidence="1">
    <location>
        <begin position="6"/>
        <end position="242"/>
    </location>
</feature>
<dbReference type="AlphaFoldDB" id="A0A1I1X2J9"/>
<gene>
    <name evidence="2" type="ORF">SAMN05216251_101176</name>
</gene>
<dbReference type="Gene3D" id="3.40.630.10">
    <property type="entry name" value="Zn peptidases"/>
    <property type="match status" value="1"/>
</dbReference>